<dbReference type="InterPro" id="IPR036412">
    <property type="entry name" value="HAD-like_sf"/>
</dbReference>
<protein>
    <submittedName>
        <fullName evidence="1">Haloacid dehalogenase superfamily, subfamily IA, variant 3 with third motif having DD or ED</fullName>
    </submittedName>
</protein>
<evidence type="ECO:0000313" key="2">
    <source>
        <dbReference type="Proteomes" id="UP000219522"/>
    </source>
</evidence>
<dbReference type="InterPro" id="IPR006439">
    <property type="entry name" value="HAD-SF_hydro_IA"/>
</dbReference>
<dbReference type="NCBIfam" id="TIGR01509">
    <property type="entry name" value="HAD-SF-IA-v3"/>
    <property type="match status" value="1"/>
</dbReference>
<sequence length="205" mass="21744">MPATISAVLFDMDGVLCEYDRAVRVAHLSAATNRSAEAIRHAIWGSGLEAQADAGALDDARYMSAVDDLLGCAIALEDWLLARRAAMSPNPDVLALASAVSDRSRIAVLTNNCHMVVDNLPFICPDIARVFGSDDVYATASFKALKPAREAYLRCVDAMGVSAAEVLFIDDVDANVTGAIDAGLAACKFTTANALAIELRRLNLL</sequence>
<dbReference type="InterPro" id="IPR023198">
    <property type="entry name" value="PGP-like_dom2"/>
</dbReference>
<accession>A0A7Z7IDH8</accession>
<dbReference type="Gene3D" id="3.40.50.1000">
    <property type="entry name" value="HAD superfamily/HAD-like"/>
    <property type="match status" value="1"/>
</dbReference>
<evidence type="ECO:0000313" key="1">
    <source>
        <dbReference type="EMBL" id="SOE88719.1"/>
    </source>
</evidence>
<organism evidence="1 2">
    <name type="scientific">Caballeronia arationis</name>
    <dbReference type="NCBI Taxonomy" id="1777142"/>
    <lineage>
        <taxon>Bacteria</taxon>
        <taxon>Pseudomonadati</taxon>
        <taxon>Pseudomonadota</taxon>
        <taxon>Betaproteobacteria</taxon>
        <taxon>Burkholderiales</taxon>
        <taxon>Burkholderiaceae</taxon>
        <taxon>Caballeronia</taxon>
    </lineage>
</organism>
<dbReference type="Gene3D" id="1.10.150.240">
    <property type="entry name" value="Putative phosphatase, domain 2"/>
    <property type="match status" value="1"/>
</dbReference>
<dbReference type="RefSeq" id="WP_062635396.1">
    <property type="nucleotide sequence ID" value="NZ_FCOG02000015.1"/>
</dbReference>
<dbReference type="SFLD" id="SFLDS00003">
    <property type="entry name" value="Haloacid_Dehalogenase"/>
    <property type="match status" value="1"/>
</dbReference>
<keyword evidence="2" id="KW-1185">Reference proteome</keyword>
<dbReference type="EMBL" id="OCSU01000003">
    <property type="protein sequence ID" value="SOE88719.1"/>
    <property type="molecule type" value="Genomic_DNA"/>
</dbReference>
<proteinExistence type="predicted"/>
<reference evidence="1 2" key="1">
    <citation type="submission" date="2017-09" db="EMBL/GenBank/DDBJ databases">
        <authorList>
            <person name="Varghese N."/>
            <person name="Submissions S."/>
        </authorList>
    </citation>
    <scope>NUCLEOTIDE SEQUENCE [LARGE SCALE GENOMIC DNA]</scope>
    <source>
        <strain evidence="1 2">OK806</strain>
    </source>
</reference>
<name>A0A7Z7IDH8_9BURK</name>
<dbReference type="Pfam" id="PF00702">
    <property type="entry name" value="Hydrolase"/>
    <property type="match status" value="1"/>
</dbReference>
<dbReference type="Proteomes" id="UP000219522">
    <property type="component" value="Unassembled WGS sequence"/>
</dbReference>
<dbReference type="CDD" id="cd02603">
    <property type="entry name" value="HAD_sEH-N_like"/>
    <property type="match status" value="1"/>
</dbReference>
<comment type="caution">
    <text evidence="1">The sequence shown here is derived from an EMBL/GenBank/DDBJ whole genome shotgun (WGS) entry which is preliminary data.</text>
</comment>
<dbReference type="OrthoDB" id="9797415at2"/>
<dbReference type="AlphaFoldDB" id="A0A7Z7IDH8"/>
<dbReference type="InterPro" id="IPR023214">
    <property type="entry name" value="HAD_sf"/>
</dbReference>
<gene>
    <name evidence="1" type="ORF">SAMN05446927_7341</name>
</gene>
<dbReference type="SFLD" id="SFLDG01129">
    <property type="entry name" value="C1.5:_HAD__Beta-PGM__Phosphata"/>
    <property type="match status" value="1"/>
</dbReference>
<dbReference type="SUPFAM" id="SSF56784">
    <property type="entry name" value="HAD-like"/>
    <property type="match status" value="1"/>
</dbReference>
<dbReference type="PANTHER" id="PTHR43611">
    <property type="entry name" value="ALPHA-D-GLUCOSE 1-PHOSPHATE PHOSPHATASE"/>
    <property type="match status" value="1"/>
</dbReference>
<dbReference type="PANTHER" id="PTHR43611:SF3">
    <property type="entry name" value="FLAVIN MONONUCLEOTIDE HYDROLASE 1, CHLOROPLATIC"/>
    <property type="match status" value="1"/>
</dbReference>